<evidence type="ECO:0000313" key="9">
    <source>
        <dbReference type="Proteomes" id="UP000823868"/>
    </source>
</evidence>
<dbReference type="Pfam" id="PF04024">
    <property type="entry name" value="PspC"/>
    <property type="match status" value="1"/>
</dbReference>
<evidence type="ECO:0000256" key="6">
    <source>
        <dbReference type="SAM" id="Phobius"/>
    </source>
</evidence>
<dbReference type="PANTHER" id="PTHR33885:SF3">
    <property type="entry name" value="PHAGE SHOCK PROTEIN C"/>
    <property type="match status" value="1"/>
</dbReference>
<dbReference type="InterPro" id="IPR007168">
    <property type="entry name" value="Phageshock_PspC_N"/>
</dbReference>
<dbReference type="PANTHER" id="PTHR33885">
    <property type="entry name" value="PHAGE SHOCK PROTEIN C"/>
    <property type="match status" value="1"/>
</dbReference>
<name>A0A9D2BX90_9FIRM</name>
<evidence type="ECO:0000256" key="1">
    <source>
        <dbReference type="ARBA" id="ARBA00004162"/>
    </source>
</evidence>
<keyword evidence="5 6" id="KW-0472">Membrane</keyword>
<dbReference type="GO" id="GO:0005886">
    <property type="term" value="C:plasma membrane"/>
    <property type="evidence" value="ECO:0007669"/>
    <property type="project" value="UniProtKB-SubCell"/>
</dbReference>
<keyword evidence="4 6" id="KW-1133">Transmembrane helix</keyword>
<dbReference type="AlphaFoldDB" id="A0A9D2BX90"/>
<reference evidence="8" key="1">
    <citation type="journal article" date="2021" name="PeerJ">
        <title>Extensive microbial diversity within the chicken gut microbiome revealed by metagenomics and culture.</title>
        <authorList>
            <person name="Gilroy R."/>
            <person name="Ravi A."/>
            <person name="Getino M."/>
            <person name="Pursley I."/>
            <person name="Horton D.L."/>
            <person name="Alikhan N.F."/>
            <person name="Baker D."/>
            <person name="Gharbi K."/>
            <person name="Hall N."/>
            <person name="Watson M."/>
            <person name="Adriaenssens E.M."/>
            <person name="Foster-Nyarko E."/>
            <person name="Jarju S."/>
            <person name="Secka A."/>
            <person name="Antonio M."/>
            <person name="Oren A."/>
            <person name="Chaudhuri R.R."/>
            <person name="La Ragione R."/>
            <person name="Hildebrand F."/>
            <person name="Pallen M.J."/>
        </authorList>
    </citation>
    <scope>NUCLEOTIDE SEQUENCE</scope>
    <source>
        <strain evidence="8">ChiBcec16_6824</strain>
    </source>
</reference>
<dbReference type="InterPro" id="IPR052027">
    <property type="entry name" value="PspC"/>
</dbReference>
<evidence type="ECO:0000256" key="3">
    <source>
        <dbReference type="ARBA" id="ARBA00022692"/>
    </source>
</evidence>
<evidence type="ECO:0000256" key="2">
    <source>
        <dbReference type="ARBA" id="ARBA00022475"/>
    </source>
</evidence>
<dbReference type="EMBL" id="DXDX01000061">
    <property type="protein sequence ID" value="HIY20911.1"/>
    <property type="molecule type" value="Genomic_DNA"/>
</dbReference>
<accession>A0A9D2BX90</accession>
<evidence type="ECO:0000259" key="7">
    <source>
        <dbReference type="Pfam" id="PF04024"/>
    </source>
</evidence>
<comment type="subcellular location">
    <subcellularLocation>
        <location evidence="1">Cell membrane</location>
        <topology evidence="1">Single-pass membrane protein</topology>
    </subcellularLocation>
</comment>
<feature type="domain" description="Phage shock protein PspC N-terminal" evidence="7">
    <location>
        <begin position="3"/>
        <end position="60"/>
    </location>
</feature>
<evidence type="ECO:0000313" key="8">
    <source>
        <dbReference type="EMBL" id="HIY20911.1"/>
    </source>
</evidence>
<feature type="transmembrane region" description="Helical" evidence="6">
    <location>
        <begin position="32"/>
        <end position="58"/>
    </location>
</feature>
<evidence type="ECO:0000256" key="5">
    <source>
        <dbReference type="ARBA" id="ARBA00023136"/>
    </source>
</evidence>
<keyword evidence="2" id="KW-1003">Cell membrane</keyword>
<sequence length="68" mass="7537">MGKKLYRTEGAEAKLFGVCGGLADYFNIDPTIIRVALVLVVWFGGLSLWVYLLAALIIPRKSEVYPGY</sequence>
<comment type="caution">
    <text evidence="8">The sequence shown here is derived from an EMBL/GenBank/DDBJ whole genome shotgun (WGS) entry which is preliminary data.</text>
</comment>
<reference evidence="8" key="2">
    <citation type="submission" date="2021-04" db="EMBL/GenBank/DDBJ databases">
        <authorList>
            <person name="Gilroy R."/>
        </authorList>
    </citation>
    <scope>NUCLEOTIDE SEQUENCE</scope>
    <source>
        <strain evidence="8">ChiBcec16_6824</strain>
    </source>
</reference>
<keyword evidence="3 6" id="KW-0812">Transmembrane</keyword>
<organism evidence="8 9">
    <name type="scientific">Candidatus Flavonifractor merdigallinarum</name>
    <dbReference type="NCBI Taxonomy" id="2838589"/>
    <lineage>
        <taxon>Bacteria</taxon>
        <taxon>Bacillati</taxon>
        <taxon>Bacillota</taxon>
        <taxon>Clostridia</taxon>
        <taxon>Eubacteriales</taxon>
        <taxon>Oscillospiraceae</taxon>
        <taxon>Flavonifractor</taxon>
    </lineage>
</organism>
<evidence type="ECO:0000256" key="4">
    <source>
        <dbReference type="ARBA" id="ARBA00022989"/>
    </source>
</evidence>
<protein>
    <submittedName>
        <fullName evidence="8">PspC domain-containing protein</fullName>
    </submittedName>
</protein>
<dbReference type="Proteomes" id="UP000823868">
    <property type="component" value="Unassembled WGS sequence"/>
</dbReference>
<proteinExistence type="predicted"/>
<gene>
    <name evidence="8" type="ORF">H9841_03285</name>
</gene>